<gene>
    <name evidence="2" type="ORF">G8O03_004576</name>
</gene>
<dbReference type="SUPFAM" id="SSF46689">
    <property type="entry name" value="Homeodomain-like"/>
    <property type="match status" value="1"/>
</dbReference>
<name>A0A748ASM0_SALER</name>
<proteinExistence type="predicted"/>
<protein>
    <recommendedName>
        <fullName evidence="1">Mor transcription activator domain-containing protein</fullName>
    </recommendedName>
</protein>
<reference evidence="2" key="1">
    <citation type="journal article" date="2018" name="Genome Biol.">
        <title>SKESA: strategic k-mer extension for scrupulous assemblies.</title>
        <authorList>
            <person name="Souvorov A."/>
            <person name="Agarwala R."/>
            <person name="Lipman D.J."/>
        </authorList>
    </citation>
    <scope>NUCLEOTIDE SEQUENCE</scope>
    <source>
        <strain evidence="2">MA.CK_97/00002355</strain>
    </source>
</reference>
<accession>A0A748ASM0</accession>
<reference evidence="2" key="2">
    <citation type="submission" date="2020-02" db="EMBL/GenBank/DDBJ databases">
        <authorList>
            <consortium name="NCBI Pathogen Detection Project"/>
        </authorList>
    </citation>
    <scope>NUCLEOTIDE SEQUENCE</scope>
    <source>
        <strain evidence="2">MA.CK_97/00002355</strain>
    </source>
</reference>
<dbReference type="EMBL" id="DAAVIB010000022">
    <property type="protein sequence ID" value="HAF4889114.1"/>
    <property type="molecule type" value="Genomic_DNA"/>
</dbReference>
<comment type="caution">
    <text evidence="2">The sequence shown here is derived from an EMBL/GenBank/DDBJ whole genome shotgun (WGS) entry which is preliminary data.</text>
</comment>
<evidence type="ECO:0000313" key="2">
    <source>
        <dbReference type="EMBL" id="HAF4889114.1"/>
    </source>
</evidence>
<organism evidence="2">
    <name type="scientific">Salmonella enterica</name>
    <name type="common">Salmonella choleraesuis</name>
    <dbReference type="NCBI Taxonomy" id="28901"/>
    <lineage>
        <taxon>Bacteria</taxon>
        <taxon>Pseudomonadati</taxon>
        <taxon>Pseudomonadota</taxon>
        <taxon>Gammaproteobacteria</taxon>
        <taxon>Enterobacterales</taxon>
        <taxon>Enterobacteriaceae</taxon>
        <taxon>Salmonella</taxon>
    </lineage>
</organism>
<sequence>MMRQYVNLFITLVFEEASMYDFTPEEIESVSDYLPDSAKTIIQTIGHEKAFELFRLFGGVAVSFSKQEHKEKGSEINCMIKMLIGEQSFSSLCKVYGGERVYIPVCHQAFCAAKNKRVINDFFSRLQSGVSHFVARVEICRLYRISERELHKLVAKKYKNWRSEREGVIRVSVA</sequence>
<dbReference type="Pfam" id="PF08765">
    <property type="entry name" value="Mor"/>
    <property type="match status" value="1"/>
</dbReference>
<evidence type="ECO:0000259" key="1">
    <source>
        <dbReference type="Pfam" id="PF08765"/>
    </source>
</evidence>
<dbReference type="AlphaFoldDB" id="A0A748ASM0"/>
<dbReference type="InterPro" id="IPR014875">
    <property type="entry name" value="Mor_transcription_activator"/>
</dbReference>
<dbReference type="InterPro" id="IPR009057">
    <property type="entry name" value="Homeodomain-like_sf"/>
</dbReference>
<feature type="domain" description="Mor transcription activator" evidence="1">
    <location>
        <begin position="70"/>
        <end position="160"/>
    </location>
</feature>